<protein>
    <submittedName>
        <fullName evidence="3">DNA repair exonuclease</fullName>
    </submittedName>
</protein>
<dbReference type="KEGG" id="ptrh:RsTaC01_0218"/>
<dbReference type="Proteomes" id="UP001335720">
    <property type="component" value="Chromosome"/>
</dbReference>
<dbReference type="AlphaFoldDB" id="A0AA48I9B1"/>
<keyword evidence="1" id="KW-0378">Hydrolase</keyword>
<dbReference type="EMBL" id="AP027925">
    <property type="protein sequence ID" value="BED92483.1"/>
    <property type="molecule type" value="Genomic_DNA"/>
</dbReference>
<dbReference type="PANTHER" id="PTHR30337">
    <property type="entry name" value="COMPONENT OF ATP-DEPENDENT DSDNA EXONUCLEASE"/>
    <property type="match status" value="1"/>
</dbReference>
<sequence>MESVKIAHCADIHMCSKFRKFSVSKANLRNSEIKNSFLNLLKYCDSKIDLFLIAGDLFDSINVSKEVLEEIKYLVKSVNFKVIISPGNHDFYVSDVYENWSENVFVFKKNKLEFFDFKSLNTRVWGCSFTNVYSQNFKLKVDNLNSKIINIGLVHGDIWSNKNNCYNSILLSEIESTGFEYLALGHIHNRTEIKKIGDVFYAYSGCLEGRGFDELGEKGFYIGEISKNCVNLKFKKFCKRMYIEIKIDITNLRNNIEVCEKINKKLSDLYGQNYEYNSYKIILVGEVPEEFFINIRDLELKLENLFYVEISDSTEVEANFNKICDDFDLKNIFIKSIKEKINNSTSENDILILKNALKIGIRAFRQEVFYDN</sequence>
<dbReference type="InterPro" id="IPR029052">
    <property type="entry name" value="Metallo-depent_PP-like"/>
</dbReference>
<dbReference type="SUPFAM" id="SSF56300">
    <property type="entry name" value="Metallo-dependent phosphatases"/>
    <property type="match status" value="1"/>
</dbReference>
<dbReference type="InterPro" id="IPR004843">
    <property type="entry name" value="Calcineurin-like_PHP"/>
</dbReference>
<keyword evidence="3" id="KW-0540">Nuclease</keyword>
<organism evidence="3">
    <name type="scientific">Candidatus Paraimprobicoccus trichonymphae</name>
    <dbReference type="NCBI Taxonomy" id="3033793"/>
    <lineage>
        <taxon>Bacteria</taxon>
        <taxon>Bacillati</taxon>
        <taxon>Bacillota</taxon>
        <taxon>Clostridia</taxon>
        <taxon>Candidatus Paraimprobicoccus</taxon>
    </lineage>
</organism>
<dbReference type="GO" id="GO:0004527">
    <property type="term" value="F:exonuclease activity"/>
    <property type="evidence" value="ECO:0007669"/>
    <property type="project" value="UniProtKB-KW"/>
</dbReference>
<name>A0AA48I9B1_9FIRM</name>
<dbReference type="Gene3D" id="3.60.21.10">
    <property type="match status" value="1"/>
</dbReference>
<feature type="domain" description="Calcineurin-like phosphoesterase" evidence="2">
    <location>
        <begin position="5"/>
        <end position="189"/>
    </location>
</feature>
<evidence type="ECO:0000259" key="2">
    <source>
        <dbReference type="Pfam" id="PF00149"/>
    </source>
</evidence>
<dbReference type="InterPro" id="IPR050535">
    <property type="entry name" value="DNA_Repair-Maintenance_Comp"/>
</dbReference>
<dbReference type="CDD" id="cd00840">
    <property type="entry name" value="MPP_Mre11_N"/>
    <property type="match status" value="1"/>
</dbReference>
<dbReference type="PANTHER" id="PTHR30337:SF7">
    <property type="entry name" value="PHOSPHOESTERASE"/>
    <property type="match status" value="1"/>
</dbReference>
<accession>A0AA48I9B1</accession>
<dbReference type="Pfam" id="PF00149">
    <property type="entry name" value="Metallophos"/>
    <property type="match status" value="1"/>
</dbReference>
<evidence type="ECO:0000256" key="1">
    <source>
        <dbReference type="ARBA" id="ARBA00022801"/>
    </source>
</evidence>
<dbReference type="InterPro" id="IPR041796">
    <property type="entry name" value="Mre11_N"/>
</dbReference>
<keyword evidence="3" id="KW-0269">Exonuclease</keyword>
<gene>
    <name evidence="3" type="ORF">RsTaC01_0218</name>
</gene>
<evidence type="ECO:0000313" key="3">
    <source>
        <dbReference type="EMBL" id="BED92483.1"/>
    </source>
</evidence>
<reference evidence="3" key="1">
    <citation type="journal article" date="2023" name="ISME J.">
        <title>Emergence of putative energy parasites within Clostridia revealed by genome analysis of a novel endosymbiotic clade.</title>
        <authorList>
            <person name="Takahashi K."/>
            <person name="Kuwahara H."/>
            <person name="Horikawa Y."/>
            <person name="Izawa K."/>
            <person name="Kato D."/>
            <person name="Inagaki T."/>
            <person name="Yuki M."/>
            <person name="Ohkuma M."/>
            <person name="Hongoh Y."/>
        </authorList>
    </citation>
    <scope>NUCLEOTIDE SEQUENCE</scope>
    <source>
        <strain evidence="3">RsTa-C01</strain>
    </source>
</reference>
<proteinExistence type="predicted"/>